<name>A0ABR2IC68_9EUKA</name>
<dbReference type="PROSITE" id="PS00633">
    <property type="entry name" value="BROMODOMAIN_1"/>
    <property type="match status" value="1"/>
</dbReference>
<dbReference type="SMART" id="SM00297">
    <property type="entry name" value="BROMO"/>
    <property type="match status" value="1"/>
</dbReference>
<dbReference type="Gene3D" id="1.20.920.10">
    <property type="entry name" value="Bromodomain-like"/>
    <property type="match status" value="1"/>
</dbReference>
<proteinExistence type="predicted"/>
<evidence type="ECO:0000256" key="2">
    <source>
        <dbReference type="PROSITE-ProRule" id="PRU00035"/>
    </source>
</evidence>
<gene>
    <name evidence="4" type="ORF">M9Y10_011913</name>
</gene>
<dbReference type="CDD" id="cd04369">
    <property type="entry name" value="Bromodomain"/>
    <property type="match status" value="1"/>
</dbReference>
<reference evidence="4 5" key="1">
    <citation type="submission" date="2024-04" db="EMBL/GenBank/DDBJ databases">
        <title>Tritrichomonas musculus Genome.</title>
        <authorList>
            <person name="Alves-Ferreira E."/>
            <person name="Grigg M."/>
            <person name="Lorenzi H."/>
            <person name="Galac M."/>
        </authorList>
    </citation>
    <scope>NUCLEOTIDE SEQUENCE [LARGE SCALE GENOMIC DNA]</scope>
    <source>
        <strain evidence="4 5">EAF2021</strain>
    </source>
</reference>
<protein>
    <recommendedName>
        <fullName evidence="3">Bromo domain-containing protein</fullName>
    </recommendedName>
</protein>
<dbReference type="Proteomes" id="UP001470230">
    <property type="component" value="Unassembled WGS sequence"/>
</dbReference>
<evidence type="ECO:0000313" key="5">
    <source>
        <dbReference type="Proteomes" id="UP001470230"/>
    </source>
</evidence>
<dbReference type="PANTHER" id="PTHR45926">
    <property type="entry name" value="OSJNBA0053K19.4 PROTEIN"/>
    <property type="match status" value="1"/>
</dbReference>
<dbReference type="InterPro" id="IPR001487">
    <property type="entry name" value="Bromodomain"/>
</dbReference>
<dbReference type="InterPro" id="IPR036427">
    <property type="entry name" value="Bromodomain-like_sf"/>
</dbReference>
<organism evidence="4 5">
    <name type="scientific">Tritrichomonas musculus</name>
    <dbReference type="NCBI Taxonomy" id="1915356"/>
    <lineage>
        <taxon>Eukaryota</taxon>
        <taxon>Metamonada</taxon>
        <taxon>Parabasalia</taxon>
        <taxon>Tritrichomonadida</taxon>
        <taxon>Tritrichomonadidae</taxon>
        <taxon>Tritrichomonas</taxon>
    </lineage>
</organism>
<evidence type="ECO:0000313" key="4">
    <source>
        <dbReference type="EMBL" id="KAK8860248.1"/>
    </source>
</evidence>
<dbReference type="Pfam" id="PF00439">
    <property type="entry name" value="Bromodomain"/>
    <property type="match status" value="1"/>
</dbReference>
<comment type="caution">
    <text evidence="4">The sequence shown here is derived from an EMBL/GenBank/DDBJ whole genome shotgun (WGS) entry which is preliminary data.</text>
</comment>
<dbReference type="SUPFAM" id="SSF47370">
    <property type="entry name" value="Bromodomain"/>
    <property type="match status" value="1"/>
</dbReference>
<feature type="domain" description="Bromo" evidence="3">
    <location>
        <begin position="30"/>
        <end position="102"/>
    </location>
</feature>
<evidence type="ECO:0000256" key="1">
    <source>
        <dbReference type="ARBA" id="ARBA00023117"/>
    </source>
</evidence>
<keyword evidence="5" id="KW-1185">Reference proteome</keyword>
<keyword evidence="1 2" id="KW-0103">Bromodomain</keyword>
<dbReference type="InterPro" id="IPR018359">
    <property type="entry name" value="Bromodomain_CS"/>
</dbReference>
<evidence type="ECO:0000259" key="3">
    <source>
        <dbReference type="PROSITE" id="PS50014"/>
    </source>
</evidence>
<sequence length="149" mass="17492">MNNRRCNMSCSQVCKEQFYHICQDIVQQIVGTDGSSYFFRPVDPEKDGAPDYYLIIMTPMSLFDVQDKLDKKLYNTPEEFIKDMDQIFINAKIYNMNTHPIYKAAEVLANKFSILSARLPRKIQDLNSGLQCEVELRLLRYRLNKKTHL</sequence>
<accession>A0ABR2IC68</accession>
<dbReference type="PRINTS" id="PR00503">
    <property type="entry name" value="BROMODOMAIN"/>
</dbReference>
<dbReference type="EMBL" id="JAPFFF010000018">
    <property type="protein sequence ID" value="KAK8860248.1"/>
    <property type="molecule type" value="Genomic_DNA"/>
</dbReference>
<dbReference type="PROSITE" id="PS50014">
    <property type="entry name" value="BROMODOMAIN_2"/>
    <property type="match status" value="1"/>
</dbReference>